<keyword evidence="7" id="KW-1185">Reference proteome</keyword>
<evidence type="ECO:0000256" key="4">
    <source>
        <dbReference type="ARBA" id="ARBA00022679"/>
    </source>
</evidence>
<dbReference type="Proteomes" id="UP001229209">
    <property type="component" value="Unassembled WGS sequence"/>
</dbReference>
<comment type="similarity">
    <text evidence="2">Belongs to the glycosyltransferase 2 family.</text>
</comment>
<evidence type="ECO:0000256" key="1">
    <source>
        <dbReference type="ARBA" id="ARBA00004776"/>
    </source>
</evidence>
<comment type="caution">
    <text evidence="6">The sequence shown here is derived from an EMBL/GenBank/DDBJ whole genome shotgun (WGS) entry which is preliminary data.</text>
</comment>
<sequence>MESDRLAIIVISYNTREKTKRCIGHLLRNTDLPFLLWIVDNGSTDGSLEMLRVFQQRYEKKITLLENRINLGYAGAMTRVYRQIPEDYHVAYVNSDAYVGPGWASRLCRHFYRDERVGAVGPLGAILGGQHDFLHRFGSIPVDLAQPWSSAHEVFLTKVNQQLSSQEVVAETSKLLIGAVMMVNAYAHQQLGGLDPLYTFGVDDFDYSLRLRIASWKLLIALDTFVFHDNRSTVQLVGQGNHFTETAWNYFNRKWSGWFSDLNWDDLFLNRASTVWPPFEYKEYLSVN</sequence>
<evidence type="ECO:0000259" key="5">
    <source>
        <dbReference type="Pfam" id="PF00535"/>
    </source>
</evidence>
<dbReference type="PANTHER" id="PTHR43179:SF12">
    <property type="entry name" value="GALACTOFURANOSYLTRANSFERASE GLFT2"/>
    <property type="match status" value="1"/>
</dbReference>
<proteinExistence type="inferred from homology"/>
<dbReference type="RefSeq" id="WP_306952558.1">
    <property type="nucleotide sequence ID" value="NZ_JAURUO010000001.1"/>
</dbReference>
<accession>A0ABT9LS94</accession>
<evidence type="ECO:0000256" key="3">
    <source>
        <dbReference type="ARBA" id="ARBA00022676"/>
    </source>
</evidence>
<evidence type="ECO:0000256" key="2">
    <source>
        <dbReference type="ARBA" id="ARBA00006739"/>
    </source>
</evidence>
<dbReference type="PANTHER" id="PTHR43179">
    <property type="entry name" value="RHAMNOSYLTRANSFERASE WBBL"/>
    <property type="match status" value="1"/>
</dbReference>
<organism evidence="6 7">
    <name type="scientific">Alicyclobacillus tolerans</name>
    <dbReference type="NCBI Taxonomy" id="90970"/>
    <lineage>
        <taxon>Bacteria</taxon>
        <taxon>Bacillati</taxon>
        <taxon>Bacillota</taxon>
        <taxon>Bacilli</taxon>
        <taxon>Bacillales</taxon>
        <taxon>Alicyclobacillaceae</taxon>
        <taxon>Alicyclobacillus</taxon>
    </lineage>
</organism>
<protein>
    <submittedName>
        <fullName evidence="6">GT2 family glycosyltransferase</fullName>
    </submittedName>
</protein>
<evidence type="ECO:0000313" key="6">
    <source>
        <dbReference type="EMBL" id="MDP9727134.1"/>
    </source>
</evidence>
<dbReference type="SUPFAM" id="SSF53448">
    <property type="entry name" value="Nucleotide-diphospho-sugar transferases"/>
    <property type="match status" value="1"/>
</dbReference>
<dbReference type="EMBL" id="JAURUO010000001">
    <property type="protein sequence ID" value="MDP9727134.1"/>
    <property type="molecule type" value="Genomic_DNA"/>
</dbReference>
<keyword evidence="3" id="KW-0328">Glycosyltransferase</keyword>
<gene>
    <name evidence="6" type="ORF">J2S04_000056</name>
</gene>
<comment type="pathway">
    <text evidence="1">Cell wall biogenesis; cell wall polysaccharide biosynthesis.</text>
</comment>
<reference evidence="6 7" key="1">
    <citation type="submission" date="2023-07" db="EMBL/GenBank/DDBJ databases">
        <title>Genomic Encyclopedia of Type Strains, Phase IV (KMG-IV): sequencing the most valuable type-strain genomes for metagenomic binning, comparative biology and taxonomic classification.</title>
        <authorList>
            <person name="Goeker M."/>
        </authorList>
    </citation>
    <scope>NUCLEOTIDE SEQUENCE [LARGE SCALE GENOMIC DNA]</scope>
    <source>
        <strain evidence="6 7">DSM 25924</strain>
    </source>
</reference>
<dbReference type="InterPro" id="IPR029044">
    <property type="entry name" value="Nucleotide-diphossugar_trans"/>
</dbReference>
<dbReference type="InterPro" id="IPR001173">
    <property type="entry name" value="Glyco_trans_2-like"/>
</dbReference>
<name>A0ABT9LS94_9BACL</name>
<dbReference type="Pfam" id="PF00535">
    <property type="entry name" value="Glycos_transf_2"/>
    <property type="match status" value="1"/>
</dbReference>
<feature type="domain" description="Glycosyltransferase 2-like" evidence="5">
    <location>
        <begin position="8"/>
        <end position="130"/>
    </location>
</feature>
<dbReference type="Gene3D" id="3.90.550.10">
    <property type="entry name" value="Spore Coat Polysaccharide Biosynthesis Protein SpsA, Chain A"/>
    <property type="match status" value="1"/>
</dbReference>
<evidence type="ECO:0000313" key="7">
    <source>
        <dbReference type="Proteomes" id="UP001229209"/>
    </source>
</evidence>
<keyword evidence="4" id="KW-0808">Transferase</keyword>